<organism evidence="1 2">
    <name type="scientific">Dickeya dianthicola</name>
    <dbReference type="NCBI Taxonomy" id="204039"/>
    <lineage>
        <taxon>Bacteria</taxon>
        <taxon>Pseudomonadati</taxon>
        <taxon>Pseudomonadota</taxon>
        <taxon>Gammaproteobacteria</taxon>
        <taxon>Enterobacterales</taxon>
        <taxon>Pectobacteriaceae</taxon>
        <taxon>Dickeya</taxon>
    </lineage>
</organism>
<accession>A0AAX1C7M5</accession>
<dbReference type="EMBL" id="QESZ01000011">
    <property type="protein sequence ID" value="PWD74154.1"/>
    <property type="molecule type" value="Genomic_DNA"/>
</dbReference>
<sequence>MKTSLKEHQSNNFELKNKEVDLINASNGNPVADVSLSHLEDWRVNNKFVTASHHGIEVICGASCETGAM</sequence>
<protein>
    <submittedName>
        <fullName evidence="1">Uncharacterized protein</fullName>
    </submittedName>
</protein>
<name>A0AAX1C7M5_9GAMM</name>
<evidence type="ECO:0000313" key="2">
    <source>
        <dbReference type="Proteomes" id="UP000245055"/>
    </source>
</evidence>
<evidence type="ECO:0000313" key="1">
    <source>
        <dbReference type="EMBL" id="PWD74154.1"/>
    </source>
</evidence>
<dbReference type="AlphaFoldDB" id="A0AAX1C7M5"/>
<dbReference type="Proteomes" id="UP000245055">
    <property type="component" value="Unassembled WGS sequence"/>
</dbReference>
<gene>
    <name evidence="1" type="ORF">DF213_08660</name>
</gene>
<dbReference type="RefSeq" id="WP_029729371.1">
    <property type="nucleotide sequence ID" value="NZ_JALDNR010000012.1"/>
</dbReference>
<comment type="caution">
    <text evidence="1">The sequence shown here is derived from an EMBL/GenBank/DDBJ whole genome shotgun (WGS) entry which is preliminary data.</text>
</comment>
<proteinExistence type="predicted"/>
<reference evidence="1 2" key="1">
    <citation type="submission" date="2018-05" db="EMBL/GenBank/DDBJ databases">
        <title>Genomic diversity of pathogens causing Blackleg of Potato in Pakistan.</title>
        <authorList>
            <person name="Sarfraz S."/>
            <person name="Riaz K."/>
            <person name="Oulghazi S."/>
            <person name="Cigna J."/>
            <person name="Sahi S.T."/>
            <person name="Khan S.H."/>
            <person name="Hameed A."/>
            <person name="Faure D."/>
        </authorList>
    </citation>
    <scope>NUCLEOTIDE SEQUENCE [LARGE SCALE GENOMIC DNA]</scope>
    <source>
        <strain evidence="1 2">SS70</strain>
    </source>
</reference>